<dbReference type="EMBL" id="CM000642">
    <property type="protein sequence ID" value="EED91880.1"/>
    <property type="molecule type" value="Genomic_DNA"/>
</dbReference>
<evidence type="ECO:0000313" key="5">
    <source>
        <dbReference type="Proteomes" id="UP000001449"/>
    </source>
</evidence>
<dbReference type="Proteomes" id="UP000001449">
    <property type="component" value="Chromosome 5"/>
</dbReference>
<evidence type="ECO:0000256" key="1">
    <source>
        <dbReference type="ARBA" id="ARBA00023117"/>
    </source>
</evidence>
<keyword evidence="1 2" id="KW-0103">Bromodomain</keyword>
<dbReference type="HOGENOM" id="CLU_129458_3_0_1"/>
<feature type="domain" description="Bromo" evidence="3">
    <location>
        <begin position="1"/>
        <end position="75"/>
    </location>
</feature>
<dbReference type="PANTHER" id="PTHR46510">
    <property type="entry name" value="BROMODOMAIN ADJACENT TO ZINC FINGER DOMAIN PROTEIN 1A"/>
    <property type="match status" value="1"/>
</dbReference>
<dbReference type="RefSeq" id="XP_002290128.1">
    <property type="nucleotide sequence ID" value="XM_002290092.1"/>
</dbReference>
<dbReference type="InterPro" id="IPR047171">
    <property type="entry name" value="BAZ1A"/>
</dbReference>
<evidence type="ECO:0000313" key="4">
    <source>
        <dbReference type="EMBL" id="EED91880.1"/>
    </source>
</evidence>
<feature type="non-terminal residue" evidence="4">
    <location>
        <position position="92"/>
    </location>
</feature>
<dbReference type="GO" id="GO:0006338">
    <property type="term" value="P:chromatin remodeling"/>
    <property type="evidence" value="ECO:0007669"/>
    <property type="project" value="InterPro"/>
</dbReference>
<feature type="non-terminal residue" evidence="4">
    <location>
        <position position="1"/>
    </location>
</feature>
<dbReference type="InterPro" id="IPR001487">
    <property type="entry name" value="Bromodomain"/>
</dbReference>
<dbReference type="SUPFAM" id="SSF47370">
    <property type="entry name" value="Bromodomain"/>
    <property type="match status" value="1"/>
</dbReference>
<dbReference type="Pfam" id="PF00439">
    <property type="entry name" value="Bromodomain"/>
    <property type="match status" value="1"/>
</dbReference>
<name>B8C245_THAPS</name>
<dbReference type="PRINTS" id="PR00503">
    <property type="entry name" value="BROMODOMAIN"/>
</dbReference>
<dbReference type="GO" id="GO:0061733">
    <property type="term" value="F:protein-lysine-acetyltransferase activity"/>
    <property type="evidence" value="ECO:0007669"/>
    <property type="project" value="UniProtKB-EC"/>
</dbReference>
<dbReference type="InParanoid" id="B8C245"/>
<sequence>YTMSSPLLFAVDTDGLPDYLDIIKSPMDYGTITTKLESGLYQATAEESQNTFIIRDIEQVHHNCAIYNSKGSSYYRCANVHSRKWKALFKKF</sequence>
<dbReference type="eggNOG" id="KOG1472">
    <property type="taxonomic scope" value="Eukaryota"/>
</dbReference>
<keyword evidence="5" id="KW-1185">Reference proteome</keyword>
<dbReference type="KEGG" id="tps:THAPSDRAFT_262439"/>
<evidence type="ECO:0000259" key="3">
    <source>
        <dbReference type="PROSITE" id="PS50014"/>
    </source>
</evidence>
<keyword evidence="4" id="KW-0012">Acyltransferase</keyword>
<proteinExistence type="predicted"/>
<dbReference type="Gene3D" id="1.20.920.10">
    <property type="entry name" value="Bromodomain-like"/>
    <property type="match status" value="1"/>
</dbReference>
<reference evidence="4 5" key="2">
    <citation type="journal article" date="2008" name="Nature">
        <title>The Phaeodactylum genome reveals the evolutionary history of diatom genomes.</title>
        <authorList>
            <person name="Bowler C."/>
            <person name="Allen A.E."/>
            <person name="Badger J.H."/>
            <person name="Grimwood J."/>
            <person name="Jabbari K."/>
            <person name="Kuo A."/>
            <person name="Maheswari U."/>
            <person name="Martens C."/>
            <person name="Maumus F."/>
            <person name="Otillar R.P."/>
            <person name="Rayko E."/>
            <person name="Salamov A."/>
            <person name="Vandepoele K."/>
            <person name="Beszteri B."/>
            <person name="Gruber A."/>
            <person name="Heijde M."/>
            <person name="Katinka M."/>
            <person name="Mock T."/>
            <person name="Valentin K."/>
            <person name="Verret F."/>
            <person name="Berges J.A."/>
            <person name="Brownlee C."/>
            <person name="Cadoret J.P."/>
            <person name="Chiovitti A."/>
            <person name="Choi C.J."/>
            <person name="Coesel S."/>
            <person name="De Martino A."/>
            <person name="Detter J.C."/>
            <person name="Durkin C."/>
            <person name="Falciatore A."/>
            <person name="Fournet J."/>
            <person name="Haruta M."/>
            <person name="Huysman M.J."/>
            <person name="Jenkins B.D."/>
            <person name="Jiroutova K."/>
            <person name="Jorgensen R.E."/>
            <person name="Joubert Y."/>
            <person name="Kaplan A."/>
            <person name="Kroger N."/>
            <person name="Kroth P.G."/>
            <person name="La Roche J."/>
            <person name="Lindquist E."/>
            <person name="Lommer M."/>
            <person name="Martin-Jezequel V."/>
            <person name="Lopez P.J."/>
            <person name="Lucas S."/>
            <person name="Mangogna M."/>
            <person name="McGinnis K."/>
            <person name="Medlin L.K."/>
            <person name="Montsant A."/>
            <person name="Oudot-Le Secq M.P."/>
            <person name="Napoli C."/>
            <person name="Obornik M."/>
            <person name="Parker M.S."/>
            <person name="Petit J.L."/>
            <person name="Porcel B.M."/>
            <person name="Poulsen N."/>
            <person name="Robison M."/>
            <person name="Rychlewski L."/>
            <person name="Rynearson T.A."/>
            <person name="Schmutz J."/>
            <person name="Shapiro H."/>
            <person name="Siaut M."/>
            <person name="Stanley M."/>
            <person name="Sussman M.R."/>
            <person name="Taylor A.R."/>
            <person name="Vardi A."/>
            <person name="von Dassow P."/>
            <person name="Vyverman W."/>
            <person name="Willis A."/>
            <person name="Wyrwicz L.S."/>
            <person name="Rokhsar D.S."/>
            <person name="Weissenbach J."/>
            <person name="Armbrust E.V."/>
            <person name="Green B.R."/>
            <person name="Van de Peer Y."/>
            <person name="Grigoriev I.V."/>
        </authorList>
    </citation>
    <scope>NUCLEOTIDE SEQUENCE [LARGE SCALE GENOMIC DNA]</scope>
    <source>
        <strain evidence="4 5">CCMP1335</strain>
    </source>
</reference>
<dbReference type="InterPro" id="IPR036427">
    <property type="entry name" value="Bromodomain-like_sf"/>
</dbReference>
<accession>B8C245</accession>
<dbReference type="SMART" id="SM00297">
    <property type="entry name" value="BROMO"/>
    <property type="match status" value="1"/>
</dbReference>
<dbReference type="AlphaFoldDB" id="B8C245"/>
<dbReference type="PROSITE" id="PS50014">
    <property type="entry name" value="BROMODOMAIN_2"/>
    <property type="match status" value="1"/>
</dbReference>
<organism evidence="4 5">
    <name type="scientific">Thalassiosira pseudonana</name>
    <name type="common">Marine diatom</name>
    <name type="synonym">Cyclotella nana</name>
    <dbReference type="NCBI Taxonomy" id="35128"/>
    <lineage>
        <taxon>Eukaryota</taxon>
        <taxon>Sar</taxon>
        <taxon>Stramenopiles</taxon>
        <taxon>Ochrophyta</taxon>
        <taxon>Bacillariophyta</taxon>
        <taxon>Coscinodiscophyceae</taxon>
        <taxon>Thalassiosirophycidae</taxon>
        <taxon>Thalassiosirales</taxon>
        <taxon>Thalassiosiraceae</taxon>
        <taxon>Thalassiosira</taxon>
    </lineage>
</organism>
<protein>
    <submittedName>
        <fullName evidence="4">GCN5 bromodomain-containing protein</fullName>
        <ecNumber evidence="4">2.3.1.48</ecNumber>
    </submittedName>
</protein>
<dbReference type="PANTHER" id="PTHR46510:SF1">
    <property type="entry name" value="BROMODOMAIN ADJACENT TO ZINC FINGER DOMAIN PROTEIN 1A"/>
    <property type="match status" value="1"/>
</dbReference>
<reference evidence="4 5" key="1">
    <citation type="journal article" date="2004" name="Science">
        <title>The genome of the diatom Thalassiosira pseudonana: ecology, evolution, and metabolism.</title>
        <authorList>
            <person name="Armbrust E.V."/>
            <person name="Berges J.A."/>
            <person name="Bowler C."/>
            <person name="Green B.R."/>
            <person name="Martinez D."/>
            <person name="Putnam N.H."/>
            <person name="Zhou S."/>
            <person name="Allen A.E."/>
            <person name="Apt K.E."/>
            <person name="Bechner M."/>
            <person name="Brzezinski M.A."/>
            <person name="Chaal B.K."/>
            <person name="Chiovitti A."/>
            <person name="Davis A.K."/>
            <person name="Demarest M.S."/>
            <person name="Detter J.C."/>
            <person name="Glavina T."/>
            <person name="Goodstein D."/>
            <person name="Hadi M.Z."/>
            <person name="Hellsten U."/>
            <person name="Hildebrand M."/>
            <person name="Jenkins B.D."/>
            <person name="Jurka J."/>
            <person name="Kapitonov V.V."/>
            <person name="Kroger N."/>
            <person name="Lau W.W."/>
            <person name="Lane T.W."/>
            <person name="Larimer F.W."/>
            <person name="Lippmeier J.C."/>
            <person name="Lucas S."/>
            <person name="Medina M."/>
            <person name="Montsant A."/>
            <person name="Obornik M."/>
            <person name="Parker M.S."/>
            <person name="Palenik B."/>
            <person name="Pazour G.J."/>
            <person name="Richardson P.M."/>
            <person name="Rynearson T.A."/>
            <person name="Saito M.A."/>
            <person name="Schwartz D.C."/>
            <person name="Thamatrakoln K."/>
            <person name="Valentin K."/>
            <person name="Vardi A."/>
            <person name="Wilkerson F.P."/>
            <person name="Rokhsar D.S."/>
        </authorList>
    </citation>
    <scope>NUCLEOTIDE SEQUENCE [LARGE SCALE GENOMIC DNA]</scope>
    <source>
        <strain evidence="4 5">CCMP1335</strain>
    </source>
</reference>
<gene>
    <name evidence="4" type="ORF">THAPSDRAFT_262439</name>
</gene>
<evidence type="ECO:0000256" key="2">
    <source>
        <dbReference type="PROSITE-ProRule" id="PRU00035"/>
    </source>
</evidence>
<dbReference type="EC" id="2.3.1.48" evidence="4"/>
<dbReference type="GeneID" id="7449700"/>
<dbReference type="STRING" id="35128.B8C245"/>
<dbReference type="PaxDb" id="35128-Thaps262439"/>
<keyword evidence="4" id="KW-0808">Transferase</keyword>